<evidence type="ECO:0000313" key="4">
    <source>
        <dbReference type="Proteomes" id="UP000254807"/>
    </source>
</evidence>
<dbReference type="OrthoDB" id="2181248at2"/>
<feature type="transmembrane region" description="Helical" evidence="1">
    <location>
        <begin position="48"/>
        <end position="67"/>
    </location>
</feature>
<protein>
    <submittedName>
        <fullName evidence="3">Uncharacterized protein</fullName>
    </submittedName>
</protein>
<keyword evidence="1" id="KW-1133">Transmembrane helix</keyword>
<gene>
    <name evidence="3" type="ORF">NCTC12360_01199</name>
    <name evidence="2" type="ORF">P7E30_04185</name>
</gene>
<dbReference type="AlphaFoldDB" id="A0A376GXP9"/>
<dbReference type="RefSeq" id="WP_060815400.1">
    <property type="nucleotide sequence ID" value="NZ_JARPZN010000002.1"/>
</dbReference>
<sequence length="227" mass="26123">MIAFMSAEMWLKSEFFYYSIVPVLLVVGLVALLLLLILLLYQENRRQGLIWLPVVVLLLCGGGFLLGDHFFHDFKNDNAQITPNIRDREKRFIGYKYYDQSTLAAYQRIQSEAIPSLGIYQAEPVSREIRFLGIAHNSVYFKLGEQYYYLRQAPIFVKQEQAELQGVQYHLTESAFADIGFFTETNNYLTAIVLPESKKELVYESIDGILPKEFGKNQTAWAVPGNQ</sequence>
<dbReference type="EMBL" id="UFYW01000001">
    <property type="protein sequence ID" value="STD82763.1"/>
    <property type="molecule type" value="Genomic_DNA"/>
</dbReference>
<keyword evidence="1" id="KW-0812">Transmembrane</keyword>
<dbReference type="Proteomes" id="UP001183682">
    <property type="component" value="Unassembled WGS sequence"/>
</dbReference>
<name>A0A376GXP9_ENTGA</name>
<dbReference type="Proteomes" id="UP000254807">
    <property type="component" value="Unassembled WGS sequence"/>
</dbReference>
<proteinExistence type="predicted"/>
<evidence type="ECO:0000256" key="1">
    <source>
        <dbReference type="SAM" id="Phobius"/>
    </source>
</evidence>
<reference evidence="2" key="2">
    <citation type="submission" date="2023-03" db="EMBL/GenBank/DDBJ databases">
        <authorList>
            <person name="Shen W."/>
            <person name="Cai J."/>
        </authorList>
    </citation>
    <scope>NUCLEOTIDE SEQUENCE</scope>
    <source>
        <strain evidence="2">K69-2</strain>
    </source>
</reference>
<dbReference type="EMBL" id="JARPZN010000002">
    <property type="protein sequence ID" value="MDT2689410.1"/>
    <property type="molecule type" value="Genomic_DNA"/>
</dbReference>
<accession>A0A376GXP9</accession>
<feature type="transmembrane region" description="Helical" evidence="1">
    <location>
        <begin position="15"/>
        <end position="41"/>
    </location>
</feature>
<evidence type="ECO:0000313" key="2">
    <source>
        <dbReference type="EMBL" id="MDT2689410.1"/>
    </source>
</evidence>
<keyword evidence="1" id="KW-0472">Membrane</keyword>
<organism evidence="3 4">
    <name type="scientific">Enterococcus gallinarum</name>
    <dbReference type="NCBI Taxonomy" id="1353"/>
    <lineage>
        <taxon>Bacteria</taxon>
        <taxon>Bacillati</taxon>
        <taxon>Bacillota</taxon>
        <taxon>Bacilli</taxon>
        <taxon>Lactobacillales</taxon>
        <taxon>Enterococcaceae</taxon>
        <taxon>Enterococcus</taxon>
    </lineage>
</organism>
<reference evidence="3 4" key="1">
    <citation type="submission" date="2018-06" db="EMBL/GenBank/DDBJ databases">
        <authorList>
            <consortium name="Pathogen Informatics"/>
            <person name="Doyle S."/>
        </authorList>
    </citation>
    <scope>NUCLEOTIDE SEQUENCE [LARGE SCALE GENOMIC DNA]</scope>
    <source>
        <strain evidence="3 4">NCTC12360</strain>
    </source>
</reference>
<keyword evidence="4" id="KW-1185">Reference proteome</keyword>
<evidence type="ECO:0000313" key="3">
    <source>
        <dbReference type="EMBL" id="STD82763.1"/>
    </source>
</evidence>